<dbReference type="EMBL" id="HBGK01012368">
    <property type="protein sequence ID" value="CAD9277497.1"/>
    <property type="molecule type" value="Transcribed_RNA"/>
</dbReference>
<gene>
    <name evidence="2" type="ORF">GOCE00092_LOCUS6406</name>
</gene>
<accession>A0A7S1USR7</accession>
<evidence type="ECO:0000256" key="1">
    <source>
        <dbReference type="SAM" id="Phobius"/>
    </source>
</evidence>
<keyword evidence="1" id="KW-0812">Transmembrane</keyword>
<feature type="transmembrane region" description="Helical" evidence="1">
    <location>
        <begin position="22"/>
        <end position="43"/>
    </location>
</feature>
<reference evidence="2" key="1">
    <citation type="submission" date="2021-01" db="EMBL/GenBank/DDBJ databases">
        <authorList>
            <person name="Corre E."/>
            <person name="Pelletier E."/>
            <person name="Niang G."/>
            <person name="Scheremetjew M."/>
            <person name="Finn R."/>
            <person name="Kale V."/>
            <person name="Holt S."/>
            <person name="Cochrane G."/>
            <person name="Meng A."/>
            <person name="Brown T."/>
            <person name="Cohen L."/>
        </authorList>
    </citation>
    <scope>NUCLEOTIDE SEQUENCE</scope>
    <source>
        <strain evidence="2">CCMP 410</strain>
    </source>
</reference>
<dbReference type="PANTHER" id="PTHR37471">
    <property type="entry name" value="UNNAMED PRODUCT"/>
    <property type="match status" value="1"/>
</dbReference>
<dbReference type="InterPro" id="IPR029058">
    <property type="entry name" value="AB_hydrolase_fold"/>
</dbReference>
<evidence type="ECO:0000313" key="2">
    <source>
        <dbReference type="EMBL" id="CAD9277497.1"/>
    </source>
</evidence>
<dbReference type="PANTHER" id="PTHR37471:SF1">
    <property type="entry name" value="AB HYDROLASE-1 DOMAIN-CONTAINING PROTEIN"/>
    <property type="match status" value="1"/>
</dbReference>
<dbReference type="Gene3D" id="3.40.50.1820">
    <property type="entry name" value="alpha/beta hydrolase"/>
    <property type="match status" value="1"/>
</dbReference>
<evidence type="ECO:0008006" key="3">
    <source>
        <dbReference type="Google" id="ProtNLM"/>
    </source>
</evidence>
<keyword evidence="1" id="KW-0472">Membrane</keyword>
<name>A0A7S1USR7_9STRA</name>
<sequence>MSSSREPSRYAKYNLDPLLGVATYPLGFHLLVLCGTELPLRIMMRNRGFQRLRVGRVQYYFHPGRQDRTPKRDRDSRSETGRLPIIFVHGIGVGLIAYMGIIDHFLESGRPILLPEIPYVSGFRPWQSPNAVLSPSVVTSTMVDMLATHGFFRGTFVGHSYGTVWLSYMVKYARQAVAAVCFLDPICFGLHYPRLTKQFVYVRPDPGSISYMVRTDVIVNWTIQRSFPWAWIILFAEQLEHIPCSVFLSESDMLVPAAKVEEYMRNHSFPIRDFEAADAAHFSDKAGINVAVFRGDCHGGWTERPSATSPKIAQCVEILTSRAEEWKES</sequence>
<dbReference type="SUPFAM" id="SSF53474">
    <property type="entry name" value="alpha/beta-Hydrolases"/>
    <property type="match status" value="1"/>
</dbReference>
<organism evidence="2">
    <name type="scientific">Grammatophora oceanica</name>
    <dbReference type="NCBI Taxonomy" id="210454"/>
    <lineage>
        <taxon>Eukaryota</taxon>
        <taxon>Sar</taxon>
        <taxon>Stramenopiles</taxon>
        <taxon>Ochrophyta</taxon>
        <taxon>Bacillariophyta</taxon>
        <taxon>Fragilariophyceae</taxon>
        <taxon>Fragilariophycidae</taxon>
        <taxon>Rhabdonematales</taxon>
        <taxon>Grammatophoraceae</taxon>
        <taxon>Grammatophora</taxon>
    </lineage>
</organism>
<dbReference type="AlphaFoldDB" id="A0A7S1USR7"/>
<proteinExistence type="predicted"/>
<feature type="transmembrane region" description="Helical" evidence="1">
    <location>
        <begin position="81"/>
        <end position="101"/>
    </location>
</feature>
<protein>
    <recommendedName>
        <fullName evidence="3">AB hydrolase-1 domain-containing protein</fullName>
    </recommendedName>
</protein>
<keyword evidence="1" id="KW-1133">Transmembrane helix</keyword>